<keyword evidence="1" id="KW-0472">Membrane</keyword>
<keyword evidence="1" id="KW-1133">Transmembrane helix</keyword>
<gene>
    <name evidence="2" type="ORF">LCGC14_1842560</name>
</gene>
<feature type="transmembrane region" description="Helical" evidence="1">
    <location>
        <begin position="158"/>
        <end position="185"/>
    </location>
</feature>
<dbReference type="EMBL" id="LAZR01018379">
    <property type="protein sequence ID" value="KKL96631.1"/>
    <property type="molecule type" value="Genomic_DNA"/>
</dbReference>
<dbReference type="AlphaFoldDB" id="A0A0F9H0Z7"/>
<keyword evidence="1" id="KW-0812">Transmembrane</keyword>
<sequence length="240" mass="26561">MGIKICLGFIFLLLVIPTIISQQEDIRFYSELNTNTTVYEKCRINGALCGADFACNLTTLYPNQSFVIDSVIMVRGITYYNLTLNKSQINVNGIYENTVDCGNTTSFGSNTFFFQITPNGSVPFDEAQGLIIIVSIFVIIIGSCFCIYLGIKIRNEVVSIILISFAVILAVFALGMTLNIIELAFGTFSGIINNYSALYILFVALVGAGVISLIVYLVKISLELYWKNRGASKETFDEQF</sequence>
<reference evidence="2" key="1">
    <citation type="journal article" date="2015" name="Nature">
        <title>Complex archaea that bridge the gap between prokaryotes and eukaryotes.</title>
        <authorList>
            <person name="Spang A."/>
            <person name="Saw J.H."/>
            <person name="Jorgensen S.L."/>
            <person name="Zaremba-Niedzwiedzka K."/>
            <person name="Martijn J."/>
            <person name="Lind A.E."/>
            <person name="van Eijk R."/>
            <person name="Schleper C."/>
            <person name="Guy L."/>
            <person name="Ettema T.J."/>
        </authorList>
    </citation>
    <scope>NUCLEOTIDE SEQUENCE</scope>
</reference>
<evidence type="ECO:0000313" key="2">
    <source>
        <dbReference type="EMBL" id="KKL96631.1"/>
    </source>
</evidence>
<name>A0A0F9H0Z7_9ZZZZ</name>
<comment type="caution">
    <text evidence="2">The sequence shown here is derived from an EMBL/GenBank/DDBJ whole genome shotgun (WGS) entry which is preliminary data.</text>
</comment>
<protein>
    <submittedName>
        <fullName evidence="2">Uncharacterized protein</fullName>
    </submittedName>
</protein>
<feature type="transmembrane region" description="Helical" evidence="1">
    <location>
        <begin position="197"/>
        <end position="218"/>
    </location>
</feature>
<proteinExistence type="predicted"/>
<evidence type="ECO:0000256" key="1">
    <source>
        <dbReference type="SAM" id="Phobius"/>
    </source>
</evidence>
<organism evidence="2">
    <name type="scientific">marine sediment metagenome</name>
    <dbReference type="NCBI Taxonomy" id="412755"/>
    <lineage>
        <taxon>unclassified sequences</taxon>
        <taxon>metagenomes</taxon>
        <taxon>ecological metagenomes</taxon>
    </lineage>
</organism>
<accession>A0A0F9H0Z7</accession>
<feature type="transmembrane region" description="Helical" evidence="1">
    <location>
        <begin position="129"/>
        <end position="151"/>
    </location>
</feature>